<dbReference type="AlphaFoldDB" id="A0ABC9YZ01"/>
<evidence type="ECO:0000313" key="2">
    <source>
        <dbReference type="EMBL" id="APA98433.1"/>
    </source>
</evidence>
<reference evidence="4" key="1">
    <citation type="submission" date="2015-07" db="EMBL/GenBank/DDBJ databases">
        <title>Nocardia seriolae U-1 whole genome shotgun sequence.</title>
        <authorList>
            <person name="Imajoh M."/>
            <person name="Fukumoto Y."/>
            <person name="Sukeda M."/>
            <person name="Yamane J."/>
            <person name="Yamasaki K."/>
            <person name="Shimizu M."/>
            <person name="Ohnishi K."/>
            <person name="Oshima S."/>
        </authorList>
    </citation>
    <scope>NUCLEOTIDE SEQUENCE [LARGE SCALE GENOMIC DNA]</scope>
    <source>
        <strain evidence="4">U-1</strain>
    </source>
</reference>
<reference evidence="2 5" key="3">
    <citation type="submission" date="2016-10" db="EMBL/GenBank/DDBJ databases">
        <title>Genome sequence of Nocardia seriolae strain EM150506, isolated from Anguila japonica.</title>
        <authorList>
            <person name="Han H.-J."/>
        </authorList>
    </citation>
    <scope>NUCLEOTIDE SEQUENCE [LARGE SCALE GENOMIC DNA]</scope>
    <source>
        <strain evidence="2 5">EM150506</strain>
    </source>
</reference>
<organism evidence="3 4">
    <name type="scientific">Nocardia seriolae</name>
    <dbReference type="NCBI Taxonomy" id="37332"/>
    <lineage>
        <taxon>Bacteria</taxon>
        <taxon>Bacillati</taxon>
        <taxon>Actinomycetota</taxon>
        <taxon>Actinomycetes</taxon>
        <taxon>Mycobacteriales</taxon>
        <taxon>Nocardiaceae</taxon>
        <taxon>Nocardia</taxon>
    </lineage>
</organism>
<evidence type="ECO:0000313" key="3">
    <source>
        <dbReference type="EMBL" id="GAP30471.1"/>
    </source>
</evidence>
<dbReference type="Proteomes" id="UP000180166">
    <property type="component" value="Chromosome"/>
</dbReference>
<gene>
    <name evidence="2" type="ORF">NS506_04385</name>
    <name evidence="3" type="ORF">NSK11_contig00081-0020</name>
</gene>
<evidence type="ECO:0000256" key="1">
    <source>
        <dbReference type="SAM" id="MobiDB-lite"/>
    </source>
</evidence>
<protein>
    <submittedName>
        <fullName evidence="3">Uncharacterized protein</fullName>
    </submittedName>
</protein>
<name>A0ABC9YZ01_9NOCA</name>
<evidence type="ECO:0000313" key="4">
    <source>
        <dbReference type="Proteomes" id="UP000037179"/>
    </source>
</evidence>
<feature type="region of interest" description="Disordered" evidence="1">
    <location>
        <begin position="1"/>
        <end position="45"/>
    </location>
</feature>
<accession>A0ABC9YZ01</accession>
<reference evidence="3 4" key="2">
    <citation type="journal article" date="2016" name="Genome Announc.">
        <title>Draft Genome Sequence of Erythromycin- and Oxytetracycline-Sensitive Nocardia seriolae Strain U-1 (NBRC 110359).</title>
        <authorList>
            <person name="Imajoh M."/>
            <person name="Sukeda M."/>
            <person name="Shimizu M."/>
            <person name="Yamane J."/>
            <person name="Ohnishi K."/>
            <person name="Oshima S."/>
        </authorList>
    </citation>
    <scope>NUCLEOTIDE SEQUENCE [LARGE SCALE GENOMIC DNA]</scope>
    <source>
        <strain evidence="3 4">U-1</strain>
    </source>
</reference>
<sequence length="204" mass="21276">MSETCRTATDPGPGLADNRTGAPPGSADGDPKPLGSATAPPPFAPTRTELLRRATAEAEEIVGRALADAGTQVRQAEADAAEIAARARAVGAAQAAARAAAGARHARLAERSAMLSARRAAYDRWRDTARAAVLALRAEPGFDRVQAELRAAAVRLLGSGARLTEDPLGGLVAEADGRRLDLRLTTIAARALEDSEPEIERLWT</sequence>
<dbReference type="RefSeq" id="WP_033089131.1">
    <property type="nucleotide sequence ID" value="NZ_AP017900.1"/>
</dbReference>
<dbReference type="GeneID" id="93375132"/>
<dbReference type="Proteomes" id="UP000037179">
    <property type="component" value="Unassembled WGS sequence"/>
</dbReference>
<dbReference type="EMBL" id="BBYQ01000081">
    <property type="protein sequence ID" value="GAP30471.1"/>
    <property type="molecule type" value="Genomic_DNA"/>
</dbReference>
<proteinExistence type="predicted"/>
<dbReference type="KEGG" id="nsr:NS506_04385"/>
<evidence type="ECO:0000313" key="5">
    <source>
        <dbReference type="Proteomes" id="UP000180166"/>
    </source>
</evidence>
<dbReference type="EMBL" id="CP017839">
    <property type="protein sequence ID" value="APA98433.1"/>
    <property type="molecule type" value="Genomic_DNA"/>
</dbReference>
<keyword evidence="4" id="KW-1185">Reference proteome</keyword>